<accession>A0A6G5AG09</accession>
<proteinExistence type="predicted"/>
<dbReference type="EMBL" id="GIKN01007476">
    <property type="protein sequence ID" value="NIE49749.1"/>
    <property type="molecule type" value="Transcribed_RNA"/>
</dbReference>
<dbReference type="AlphaFoldDB" id="A0A6G5AG09"/>
<evidence type="ECO:0000313" key="1">
    <source>
        <dbReference type="EMBL" id="NIE49749.1"/>
    </source>
</evidence>
<sequence>MCTCFVECTQVYRNSWASSCEMVTTEQPTTLPFLWRFLCMLCLSKIYSTCSLKPLSIFFWSSSRYAFIHTGDSKRPCERFHAGMRGQPVTTPNFLVISFVHAGSHQHHIVKQAGILLQCVWFMKIICNRSSSNYFFKETVRD</sequence>
<protein>
    <submittedName>
        <fullName evidence="1">Uncharacterized protein</fullName>
    </submittedName>
</protein>
<organism evidence="1">
    <name type="scientific">Rhipicephalus microplus</name>
    <name type="common">Cattle tick</name>
    <name type="synonym">Boophilus microplus</name>
    <dbReference type="NCBI Taxonomy" id="6941"/>
    <lineage>
        <taxon>Eukaryota</taxon>
        <taxon>Metazoa</taxon>
        <taxon>Ecdysozoa</taxon>
        <taxon>Arthropoda</taxon>
        <taxon>Chelicerata</taxon>
        <taxon>Arachnida</taxon>
        <taxon>Acari</taxon>
        <taxon>Parasitiformes</taxon>
        <taxon>Ixodida</taxon>
        <taxon>Ixodoidea</taxon>
        <taxon>Ixodidae</taxon>
        <taxon>Rhipicephalinae</taxon>
        <taxon>Rhipicephalus</taxon>
        <taxon>Boophilus</taxon>
    </lineage>
</organism>
<reference evidence="1" key="1">
    <citation type="submission" date="2020-03" db="EMBL/GenBank/DDBJ databases">
        <title>A transcriptome and proteome of the tick Rhipicephalus microplus shaped by the genetic composition of its hosts and developmental stage.</title>
        <authorList>
            <person name="Garcia G.R."/>
            <person name="Ribeiro J.M.C."/>
            <person name="Maruyama S.R."/>
            <person name="Gardinasse L.G."/>
            <person name="Nelson K."/>
            <person name="Ferreira B.R."/>
            <person name="Andrade T.G."/>
            <person name="Santos I.K.F.M."/>
        </authorList>
    </citation>
    <scope>NUCLEOTIDE SEQUENCE</scope>
    <source>
        <strain evidence="1">NSGR</strain>
        <tissue evidence="1">Salivary glands</tissue>
    </source>
</reference>
<name>A0A6G5AG09_RHIMP</name>